<accession>A0A512NKA5</accession>
<dbReference type="GO" id="GO:0000155">
    <property type="term" value="F:phosphorelay sensor kinase activity"/>
    <property type="evidence" value="ECO:0007669"/>
    <property type="project" value="InterPro"/>
</dbReference>
<evidence type="ECO:0000256" key="7">
    <source>
        <dbReference type="ARBA" id="ARBA00022777"/>
    </source>
</evidence>
<evidence type="ECO:0000259" key="12">
    <source>
        <dbReference type="PROSITE" id="PS50109"/>
    </source>
</evidence>
<evidence type="ECO:0000256" key="11">
    <source>
        <dbReference type="SAM" id="Phobius"/>
    </source>
</evidence>
<dbReference type="InterPro" id="IPR003661">
    <property type="entry name" value="HisK_dim/P_dom"/>
</dbReference>
<protein>
    <recommendedName>
        <fullName evidence="3">histidine kinase</fullName>
        <ecNumber evidence="3">2.7.13.3</ecNumber>
    </recommendedName>
</protein>
<dbReference type="SMART" id="SM00304">
    <property type="entry name" value="HAMP"/>
    <property type="match status" value="1"/>
</dbReference>
<dbReference type="EMBL" id="BKAJ01000127">
    <property type="protein sequence ID" value="GEP59365.1"/>
    <property type="molecule type" value="Genomic_DNA"/>
</dbReference>
<dbReference type="CDD" id="cd00075">
    <property type="entry name" value="HATPase"/>
    <property type="match status" value="1"/>
</dbReference>
<comment type="catalytic activity">
    <reaction evidence="1">
        <text>ATP + protein L-histidine = ADP + protein N-phospho-L-histidine.</text>
        <dbReference type="EC" id="2.7.13.3"/>
    </reaction>
</comment>
<evidence type="ECO:0000256" key="6">
    <source>
        <dbReference type="ARBA" id="ARBA00022692"/>
    </source>
</evidence>
<evidence type="ECO:0000256" key="9">
    <source>
        <dbReference type="ARBA" id="ARBA00023012"/>
    </source>
</evidence>
<comment type="subcellular location">
    <subcellularLocation>
        <location evidence="2">Membrane</location>
        <topology evidence="2">Multi-pass membrane protein</topology>
    </subcellularLocation>
</comment>
<dbReference type="SUPFAM" id="SSF47384">
    <property type="entry name" value="Homodimeric domain of signal transducing histidine kinase"/>
    <property type="match status" value="1"/>
</dbReference>
<keyword evidence="9" id="KW-0902">Two-component regulatory system</keyword>
<evidence type="ECO:0000256" key="3">
    <source>
        <dbReference type="ARBA" id="ARBA00012438"/>
    </source>
</evidence>
<organism evidence="14 15">
    <name type="scientific">Reyranella soli</name>
    <dbReference type="NCBI Taxonomy" id="1230389"/>
    <lineage>
        <taxon>Bacteria</taxon>
        <taxon>Pseudomonadati</taxon>
        <taxon>Pseudomonadota</taxon>
        <taxon>Alphaproteobacteria</taxon>
        <taxon>Hyphomicrobiales</taxon>
        <taxon>Reyranellaceae</taxon>
        <taxon>Reyranella</taxon>
    </lineage>
</organism>
<dbReference type="RefSeq" id="WP_246158974.1">
    <property type="nucleotide sequence ID" value="NZ_BKAJ01000127.1"/>
</dbReference>
<dbReference type="PANTHER" id="PTHR45436">
    <property type="entry name" value="SENSOR HISTIDINE KINASE YKOH"/>
    <property type="match status" value="1"/>
</dbReference>
<dbReference type="InterPro" id="IPR036890">
    <property type="entry name" value="HATPase_C_sf"/>
</dbReference>
<keyword evidence="4" id="KW-0597">Phosphoprotein</keyword>
<evidence type="ECO:0000256" key="10">
    <source>
        <dbReference type="ARBA" id="ARBA00023136"/>
    </source>
</evidence>
<dbReference type="Pfam" id="PF00672">
    <property type="entry name" value="HAMP"/>
    <property type="match status" value="1"/>
</dbReference>
<proteinExistence type="predicted"/>
<dbReference type="PRINTS" id="PR00344">
    <property type="entry name" value="BCTRLSENSOR"/>
</dbReference>
<sequence length="456" mass="49723">MNRFRSILSRVVALHVVAIGVISIVMPLALYWLLNEAANGLHRDVLRSQAVTIGGFLRPHANGVVLDIPPELEPLYAGSYGLYSYAVLDSEGKVLFSSRNDGSALFPPKETRSGDWQMRRRSTGSVLFGVSVARTVDGRTYLIQVAQDLSHRDVIIDDIVASFFPSVAWITFPLLLALLLIDIMIFRRALKPVREASTTAAAIGPTSTEVRLPETAMPTEIMPLVHAVNQALDRLERGFRAQRDFTGDMAHELRTPLTIIRARVDSLEPGPLREELRKDLENMTHIVNQVLDIAELESFIVAGDARADLQAVCAEAVAFMAPVAVAQSKNIALGGSEEPVWVVGHSEALFRAVRNLIENAIRHAPVGGSIEVEVSADGTVRVLDDGPGVAEAERESIFRRFWRRDRTKAESRGLGLAIVARVAETHDGSVTVENRPTGGAVFTLRLRPAAGLTGAN</sequence>
<dbReference type="SMART" id="SM00387">
    <property type="entry name" value="HATPase_c"/>
    <property type="match status" value="1"/>
</dbReference>
<dbReference type="SMART" id="SM00388">
    <property type="entry name" value="HisKA"/>
    <property type="match status" value="1"/>
</dbReference>
<dbReference type="Pfam" id="PF02518">
    <property type="entry name" value="HATPase_c"/>
    <property type="match status" value="1"/>
</dbReference>
<dbReference type="Gene3D" id="3.30.565.10">
    <property type="entry name" value="Histidine kinase-like ATPase, C-terminal domain"/>
    <property type="match status" value="1"/>
</dbReference>
<dbReference type="PROSITE" id="PS50109">
    <property type="entry name" value="HIS_KIN"/>
    <property type="match status" value="1"/>
</dbReference>
<reference evidence="14 15" key="1">
    <citation type="submission" date="2019-07" db="EMBL/GenBank/DDBJ databases">
        <title>Whole genome shotgun sequence of Reyranella soli NBRC 108950.</title>
        <authorList>
            <person name="Hosoyama A."/>
            <person name="Uohara A."/>
            <person name="Ohji S."/>
            <person name="Ichikawa N."/>
        </authorList>
    </citation>
    <scope>NUCLEOTIDE SEQUENCE [LARGE SCALE GENOMIC DNA]</scope>
    <source>
        <strain evidence="14 15">NBRC 108950</strain>
    </source>
</reference>
<dbReference type="InterPro" id="IPR013727">
    <property type="entry name" value="2CSK_N"/>
</dbReference>
<dbReference type="AlphaFoldDB" id="A0A512NKA5"/>
<dbReference type="InterPro" id="IPR003660">
    <property type="entry name" value="HAMP_dom"/>
</dbReference>
<evidence type="ECO:0000256" key="4">
    <source>
        <dbReference type="ARBA" id="ARBA00022553"/>
    </source>
</evidence>
<evidence type="ECO:0000313" key="15">
    <source>
        <dbReference type="Proteomes" id="UP000321058"/>
    </source>
</evidence>
<evidence type="ECO:0000256" key="1">
    <source>
        <dbReference type="ARBA" id="ARBA00000085"/>
    </source>
</evidence>
<dbReference type="CDD" id="cd00082">
    <property type="entry name" value="HisKA"/>
    <property type="match status" value="1"/>
</dbReference>
<gene>
    <name evidence="14" type="ORF">RSO01_65310</name>
</gene>
<keyword evidence="6 11" id="KW-0812">Transmembrane</keyword>
<evidence type="ECO:0000313" key="14">
    <source>
        <dbReference type="EMBL" id="GEP59365.1"/>
    </source>
</evidence>
<dbReference type="InterPro" id="IPR005467">
    <property type="entry name" value="His_kinase_dom"/>
</dbReference>
<dbReference type="InterPro" id="IPR050428">
    <property type="entry name" value="TCS_sensor_his_kinase"/>
</dbReference>
<evidence type="ECO:0000256" key="5">
    <source>
        <dbReference type="ARBA" id="ARBA00022679"/>
    </source>
</evidence>
<keyword evidence="15" id="KW-1185">Reference proteome</keyword>
<feature type="transmembrane region" description="Helical" evidence="11">
    <location>
        <begin position="12"/>
        <end position="34"/>
    </location>
</feature>
<keyword evidence="7 14" id="KW-0418">Kinase</keyword>
<dbReference type="InterPro" id="IPR003594">
    <property type="entry name" value="HATPase_dom"/>
</dbReference>
<evidence type="ECO:0000256" key="2">
    <source>
        <dbReference type="ARBA" id="ARBA00004141"/>
    </source>
</evidence>
<feature type="domain" description="HAMP" evidence="13">
    <location>
        <begin position="187"/>
        <end position="240"/>
    </location>
</feature>
<dbReference type="Pfam" id="PF00512">
    <property type="entry name" value="HisKA"/>
    <property type="match status" value="1"/>
</dbReference>
<dbReference type="Pfam" id="PF08521">
    <property type="entry name" value="2CSK_N"/>
    <property type="match status" value="1"/>
</dbReference>
<dbReference type="Proteomes" id="UP000321058">
    <property type="component" value="Unassembled WGS sequence"/>
</dbReference>
<dbReference type="InterPro" id="IPR004358">
    <property type="entry name" value="Sig_transdc_His_kin-like_C"/>
</dbReference>
<dbReference type="SUPFAM" id="SSF55874">
    <property type="entry name" value="ATPase domain of HSP90 chaperone/DNA topoisomerase II/histidine kinase"/>
    <property type="match status" value="1"/>
</dbReference>
<keyword evidence="10 11" id="KW-0472">Membrane</keyword>
<feature type="transmembrane region" description="Helical" evidence="11">
    <location>
        <begin position="167"/>
        <end position="186"/>
    </location>
</feature>
<dbReference type="PROSITE" id="PS50885">
    <property type="entry name" value="HAMP"/>
    <property type="match status" value="1"/>
</dbReference>
<keyword evidence="8 11" id="KW-1133">Transmembrane helix</keyword>
<dbReference type="PANTHER" id="PTHR45436:SF15">
    <property type="entry name" value="SENSOR HISTIDINE KINASE CUSS"/>
    <property type="match status" value="1"/>
</dbReference>
<dbReference type="InterPro" id="IPR036097">
    <property type="entry name" value="HisK_dim/P_sf"/>
</dbReference>
<comment type="caution">
    <text evidence="14">The sequence shown here is derived from an EMBL/GenBank/DDBJ whole genome shotgun (WGS) entry which is preliminary data.</text>
</comment>
<keyword evidence="5" id="KW-0808">Transferase</keyword>
<feature type="domain" description="Histidine kinase" evidence="12">
    <location>
        <begin position="248"/>
        <end position="450"/>
    </location>
</feature>
<dbReference type="Gene3D" id="1.10.287.130">
    <property type="match status" value="1"/>
</dbReference>
<dbReference type="EC" id="2.7.13.3" evidence="3"/>
<evidence type="ECO:0000259" key="13">
    <source>
        <dbReference type="PROSITE" id="PS50885"/>
    </source>
</evidence>
<evidence type="ECO:0000256" key="8">
    <source>
        <dbReference type="ARBA" id="ARBA00022989"/>
    </source>
</evidence>
<dbReference type="GO" id="GO:0005886">
    <property type="term" value="C:plasma membrane"/>
    <property type="evidence" value="ECO:0007669"/>
    <property type="project" value="TreeGrafter"/>
</dbReference>
<name>A0A512NKA5_9HYPH</name>